<dbReference type="Gene3D" id="2.170.130.10">
    <property type="entry name" value="TonB-dependent receptor, plug domain"/>
    <property type="match status" value="1"/>
</dbReference>
<protein>
    <submittedName>
        <fullName evidence="14">SusC/RagA family TonB-linked outer membrane protein</fullName>
    </submittedName>
</protein>
<dbReference type="InterPro" id="IPR039426">
    <property type="entry name" value="TonB-dep_rcpt-like"/>
</dbReference>
<keyword evidence="15" id="KW-1185">Reference proteome</keyword>
<sequence length="968" mass="106145">MFGQSSIKGTVTEQATSIPLPGVNVVVKGTTNGAATDFDGQFTIDAEEGDILVFSYVGYQQLEITYTGQSQLNVELIEDAAQLDEVVIIGYGTTTKKDATGSVESITQEDFTKGNIVTAENLISGRVSGVTVNTSGAPGSGTQIRIRGGSSINGSNDPLIIIDGLPISNDGVTGSRGVLASINPSDIDSFSVLKDASATAIYGSRASNGVIIIVTKKGKSTFSATFDAQVSFGSLTDNIDVFTGDEYRALVESQPINGTTLDTSLLGFQGDNTINTDWQDQIFRNTVSTQYNASLQGSLFNALPARFSFGYTDQQGAVKTSEFNRRNLSLALNPSMFDDHLKISLNANLAFEDNRFADAGQIGAAMRYDPTKPVYDPSSPFGGYYQHRNGNIVANGTTNPLASLEQRNNTGDANRFYGNLNFDYKFHFLPELKAVINLGFDETKSKGYDVSDRLVPTTDTDQLFKGSYRENNQIRKNALLDGYLNYKKDFETFTGELTAGYSYQKFENSGINGRNVRDPLSVDDIYADPDVVLIGFFARANATFLDKYLVTLTYRRDGTSRFSKDNQWGNFPAAAVAWNMSEEDFLKDSNTFSNLKLRASYGITGQQSISQKDIFLNRYRAGRGDSQYQFGNSTISSLIASEINPDLKWEETKTFEVGVDYGLFDNALSGSLNYFNKNSDDLLFEAAVADGTNFSNSVIQNIGKLNIQGIEFAINADVIKKEDLTLNFNFNATFLNREMKELALDQDVRTGGIAGGTGNNIQIHREGEAPNSFYVFKQLYDNSGNPIEGAYADLNGDNVINDDDRYVKENPGANANFGFQSSLYYKNFDFAFNLRANVGNYVYNNVKSSKAQYELLQDNAVLGNIPKSVLETGFQRTADVIISDIYVENASFLRMDNLTLGYTFSDITKNSGSIRVWGGVQNVFTLTNYSGLDPEVTDNDSDLTLTQGIDNVVYPRPRTVLVGANFKF</sequence>
<keyword evidence="4 10" id="KW-0812">Transmembrane</keyword>
<evidence type="ECO:0000256" key="9">
    <source>
        <dbReference type="ARBA" id="ARBA00023237"/>
    </source>
</evidence>
<keyword evidence="5" id="KW-0732">Signal</keyword>
<dbReference type="Pfam" id="PF00593">
    <property type="entry name" value="TonB_dep_Rec_b-barrel"/>
    <property type="match status" value="1"/>
</dbReference>
<dbReference type="PROSITE" id="PS52016">
    <property type="entry name" value="TONB_DEPENDENT_REC_3"/>
    <property type="match status" value="1"/>
</dbReference>
<evidence type="ECO:0000313" key="14">
    <source>
        <dbReference type="EMBL" id="GGZ80176.1"/>
    </source>
</evidence>
<comment type="subcellular location">
    <subcellularLocation>
        <location evidence="1 10">Cell outer membrane</location>
        <topology evidence="1 10">Multi-pass membrane protein</topology>
    </subcellularLocation>
</comment>
<keyword evidence="6 11" id="KW-0798">TonB box</keyword>
<reference evidence="14" key="2">
    <citation type="submission" date="2020-09" db="EMBL/GenBank/DDBJ databases">
        <authorList>
            <person name="Sun Q."/>
            <person name="Kim S."/>
        </authorList>
    </citation>
    <scope>NUCLEOTIDE SEQUENCE</scope>
    <source>
        <strain evidence="14">KCTC 12710</strain>
    </source>
</reference>
<evidence type="ECO:0000256" key="3">
    <source>
        <dbReference type="ARBA" id="ARBA00022452"/>
    </source>
</evidence>
<dbReference type="SUPFAM" id="SSF56935">
    <property type="entry name" value="Porins"/>
    <property type="match status" value="1"/>
</dbReference>
<dbReference type="NCBIfam" id="TIGR04056">
    <property type="entry name" value="OMP_RagA_SusC"/>
    <property type="match status" value="1"/>
</dbReference>
<dbReference type="Gene3D" id="2.40.170.20">
    <property type="entry name" value="TonB-dependent receptor, beta-barrel domain"/>
    <property type="match status" value="1"/>
</dbReference>
<dbReference type="InterPro" id="IPR012910">
    <property type="entry name" value="Plug_dom"/>
</dbReference>
<keyword evidence="2 10" id="KW-0813">Transport</keyword>
<dbReference type="AlphaFoldDB" id="A0A918V8K1"/>
<dbReference type="PANTHER" id="PTHR30069">
    <property type="entry name" value="TONB-DEPENDENT OUTER MEMBRANE RECEPTOR"/>
    <property type="match status" value="1"/>
</dbReference>
<evidence type="ECO:0000256" key="11">
    <source>
        <dbReference type="RuleBase" id="RU003357"/>
    </source>
</evidence>
<reference evidence="14" key="1">
    <citation type="journal article" date="2014" name="Int. J. Syst. Evol. Microbiol.">
        <title>Complete genome sequence of Corynebacterium casei LMG S-19264T (=DSM 44701T), isolated from a smear-ripened cheese.</title>
        <authorList>
            <consortium name="US DOE Joint Genome Institute (JGI-PGF)"/>
            <person name="Walter F."/>
            <person name="Albersmeier A."/>
            <person name="Kalinowski J."/>
            <person name="Ruckert C."/>
        </authorList>
    </citation>
    <scope>NUCLEOTIDE SEQUENCE</scope>
    <source>
        <strain evidence="14">KCTC 12710</strain>
    </source>
</reference>
<dbReference type="EMBL" id="BMWZ01000003">
    <property type="protein sequence ID" value="GGZ80176.1"/>
    <property type="molecule type" value="Genomic_DNA"/>
</dbReference>
<dbReference type="Proteomes" id="UP000636004">
    <property type="component" value="Unassembled WGS sequence"/>
</dbReference>
<evidence type="ECO:0000256" key="1">
    <source>
        <dbReference type="ARBA" id="ARBA00004571"/>
    </source>
</evidence>
<dbReference type="SUPFAM" id="SSF49464">
    <property type="entry name" value="Carboxypeptidase regulatory domain-like"/>
    <property type="match status" value="1"/>
</dbReference>
<evidence type="ECO:0000313" key="15">
    <source>
        <dbReference type="Proteomes" id="UP000636004"/>
    </source>
</evidence>
<evidence type="ECO:0000256" key="8">
    <source>
        <dbReference type="ARBA" id="ARBA00023170"/>
    </source>
</evidence>
<dbReference type="NCBIfam" id="TIGR04057">
    <property type="entry name" value="SusC_RagA_signa"/>
    <property type="match status" value="1"/>
</dbReference>
<organism evidence="14 15">
    <name type="scientific">Algibacter mikhailovii</name>
    <dbReference type="NCBI Taxonomy" id="425498"/>
    <lineage>
        <taxon>Bacteria</taxon>
        <taxon>Pseudomonadati</taxon>
        <taxon>Bacteroidota</taxon>
        <taxon>Flavobacteriia</taxon>
        <taxon>Flavobacteriales</taxon>
        <taxon>Flavobacteriaceae</taxon>
        <taxon>Algibacter</taxon>
    </lineage>
</organism>
<dbReference type="GO" id="GO:0009279">
    <property type="term" value="C:cell outer membrane"/>
    <property type="evidence" value="ECO:0007669"/>
    <property type="project" value="UniProtKB-SubCell"/>
</dbReference>
<dbReference type="Pfam" id="PF13715">
    <property type="entry name" value="CarbopepD_reg_2"/>
    <property type="match status" value="1"/>
</dbReference>
<keyword evidence="3 10" id="KW-1134">Transmembrane beta strand</keyword>
<feature type="domain" description="TonB-dependent receptor plug" evidence="13">
    <location>
        <begin position="96"/>
        <end position="210"/>
    </location>
</feature>
<dbReference type="Gene3D" id="2.60.40.1120">
    <property type="entry name" value="Carboxypeptidase-like, regulatory domain"/>
    <property type="match status" value="1"/>
</dbReference>
<evidence type="ECO:0000259" key="13">
    <source>
        <dbReference type="Pfam" id="PF07715"/>
    </source>
</evidence>
<keyword evidence="7 10" id="KW-0472">Membrane</keyword>
<name>A0A918V8K1_9FLAO</name>
<comment type="caution">
    <text evidence="14">The sequence shown here is derived from an EMBL/GenBank/DDBJ whole genome shotgun (WGS) entry which is preliminary data.</text>
</comment>
<evidence type="ECO:0000256" key="4">
    <source>
        <dbReference type="ARBA" id="ARBA00022692"/>
    </source>
</evidence>
<evidence type="ECO:0000256" key="5">
    <source>
        <dbReference type="ARBA" id="ARBA00022729"/>
    </source>
</evidence>
<evidence type="ECO:0000259" key="12">
    <source>
        <dbReference type="Pfam" id="PF00593"/>
    </source>
</evidence>
<dbReference type="InterPro" id="IPR008969">
    <property type="entry name" value="CarboxyPept-like_regulatory"/>
</dbReference>
<dbReference type="GO" id="GO:0015344">
    <property type="term" value="F:siderophore uptake transmembrane transporter activity"/>
    <property type="evidence" value="ECO:0007669"/>
    <property type="project" value="TreeGrafter"/>
</dbReference>
<dbReference type="PANTHER" id="PTHR30069:SF29">
    <property type="entry name" value="HEMOGLOBIN AND HEMOGLOBIN-HAPTOGLOBIN-BINDING PROTEIN 1-RELATED"/>
    <property type="match status" value="1"/>
</dbReference>
<dbReference type="InterPro" id="IPR036942">
    <property type="entry name" value="Beta-barrel_TonB_sf"/>
</dbReference>
<dbReference type="InterPro" id="IPR037066">
    <property type="entry name" value="Plug_dom_sf"/>
</dbReference>
<evidence type="ECO:0000256" key="7">
    <source>
        <dbReference type="ARBA" id="ARBA00023136"/>
    </source>
</evidence>
<feature type="domain" description="TonB-dependent receptor-like beta-barrel" evidence="12">
    <location>
        <begin position="358"/>
        <end position="923"/>
    </location>
</feature>
<dbReference type="GO" id="GO:0044718">
    <property type="term" value="P:siderophore transmembrane transport"/>
    <property type="evidence" value="ECO:0007669"/>
    <property type="project" value="TreeGrafter"/>
</dbReference>
<dbReference type="InterPro" id="IPR000531">
    <property type="entry name" value="Beta-barrel_TonB"/>
</dbReference>
<dbReference type="InterPro" id="IPR023996">
    <property type="entry name" value="TonB-dep_OMP_SusC/RagA"/>
</dbReference>
<accession>A0A918V8K1</accession>
<dbReference type="Pfam" id="PF07715">
    <property type="entry name" value="Plug"/>
    <property type="match status" value="1"/>
</dbReference>
<comment type="similarity">
    <text evidence="10 11">Belongs to the TonB-dependent receptor family.</text>
</comment>
<evidence type="ECO:0000256" key="2">
    <source>
        <dbReference type="ARBA" id="ARBA00022448"/>
    </source>
</evidence>
<evidence type="ECO:0000256" key="10">
    <source>
        <dbReference type="PROSITE-ProRule" id="PRU01360"/>
    </source>
</evidence>
<evidence type="ECO:0000256" key="6">
    <source>
        <dbReference type="ARBA" id="ARBA00023077"/>
    </source>
</evidence>
<gene>
    <name evidence="14" type="ORF">GCM10007028_17250</name>
</gene>
<keyword evidence="9 10" id="KW-0998">Cell outer membrane</keyword>
<keyword evidence="8" id="KW-0675">Receptor</keyword>
<proteinExistence type="inferred from homology"/>
<dbReference type="InterPro" id="IPR023997">
    <property type="entry name" value="TonB-dep_OMP_SusC/RagA_CS"/>
</dbReference>